<sequence length="57" mass="6465">MFCDIIGYSAAPIPAVNRMAVSHIKRPFRVSFKSFQKIVPIFVPSYEVSITSFLQKT</sequence>
<organism evidence="1">
    <name type="scientific">hydrocarbon metagenome</name>
    <dbReference type="NCBI Taxonomy" id="938273"/>
    <lineage>
        <taxon>unclassified sequences</taxon>
        <taxon>metagenomes</taxon>
        <taxon>ecological metagenomes</taxon>
    </lineage>
</organism>
<protein>
    <submittedName>
        <fullName evidence="1">Uncharacterized protein</fullName>
    </submittedName>
</protein>
<dbReference type="AlphaFoldDB" id="A0A0W8E602"/>
<proteinExistence type="predicted"/>
<dbReference type="EMBL" id="LNQE01001858">
    <property type="protein sequence ID" value="KUG04103.1"/>
    <property type="molecule type" value="Genomic_DNA"/>
</dbReference>
<gene>
    <name evidence="1" type="ORF">ASZ90_018465</name>
</gene>
<reference evidence="1" key="1">
    <citation type="journal article" date="2015" name="Proc. Natl. Acad. Sci. U.S.A.">
        <title>Networks of energetic and metabolic interactions define dynamics in microbial communities.</title>
        <authorList>
            <person name="Embree M."/>
            <person name="Liu J.K."/>
            <person name="Al-Bassam M.M."/>
            <person name="Zengler K."/>
        </authorList>
    </citation>
    <scope>NUCLEOTIDE SEQUENCE</scope>
</reference>
<accession>A0A0W8E602</accession>
<comment type="caution">
    <text evidence="1">The sequence shown here is derived from an EMBL/GenBank/DDBJ whole genome shotgun (WGS) entry which is preliminary data.</text>
</comment>
<evidence type="ECO:0000313" key="1">
    <source>
        <dbReference type="EMBL" id="KUG04103.1"/>
    </source>
</evidence>
<name>A0A0W8E602_9ZZZZ</name>